<dbReference type="InterPro" id="IPR002306">
    <property type="entry name" value="Trp-tRNA-ligase"/>
</dbReference>
<dbReference type="SUPFAM" id="SSF52374">
    <property type="entry name" value="Nucleotidylyl transferase"/>
    <property type="match status" value="1"/>
</dbReference>
<dbReference type="GO" id="GO:0006436">
    <property type="term" value="P:tryptophanyl-tRNA aminoacylation"/>
    <property type="evidence" value="ECO:0007669"/>
    <property type="project" value="InterPro"/>
</dbReference>
<dbReference type="Gene3D" id="3.40.50.620">
    <property type="entry name" value="HUPs"/>
    <property type="match status" value="1"/>
</dbReference>
<dbReference type="Proteomes" id="UP000291343">
    <property type="component" value="Unassembled WGS sequence"/>
</dbReference>
<comment type="subcellular location">
    <subcellularLocation>
        <location evidence="1">Cytoplasm</location>
    </subcellularLocation>
</comment>
<evidence type="ECO:0000256" key="7">
    <source>
        <dbReference type="ARBA" id="ARBA00022741"/>
    </source>
</evidence>
<dbReference type="InterPro" id="IPR014729">
    <property type="entry name" value="Rossmann-like_a/b/a_fold"/>
</dbReference>
<dbReference type="PROSITE" id="PS00178">
    <property type="entry name" value="AA_TRNA_LIGASE_I"/>
    <property type="match status" value="1"/>
</dbReference>
<proteinExistence type="inferred from homology"/>
<evidence type="ECO:0000256" key="5">
    <source>
        <dbReference type="ARBA" id="ARBA00022490"/>
    </source>
</evidence>
<keyword evidence="10 12" id="KW-0030">Aminoacyl-tRNA synthetase</keyword>
<keyword evidence="6 12" id="KW-0436">Ligase</keyword>
<evidence type="ECO:0000256" key="10">
    <source>
        <dbReference type="ARBA" id="ARBA00023146"/>
    </source>
</evidence>
<dbReference type="PANTHER" id="PTHR10055:SF1">
    <property type="entry name" value="TRYPTOPHAN--TRNA LIGASE, CYTOPLASMIC"/>
    <property type="match status" value="1"/>
</dbReference>
<comment type="similarity">
    <text evidence="2 12">Belongs to the class-I aminoacyl-tRNA synthetase family.</text>
</comment>
<dbReference type="Pfam" id="PF00579">
    <property type="entry name" value="tRNA-synt_1b"/>
    <property type="match status" value="1"/>
</dbReference>
<dbReference type="GO" id="GO:0005524">
    <property type="term" value="F:ATP binding"/>
    <property type="evidence" value="ECO:0007669"/>
    <property type="project" value="UniProtKB-KW"/>
</dbReference>
<dbReference type="GO" id="GO:0004830">
    <property type="term" value="F:tryptophan-tRNA ligase activity"/>
    <property type="evidence" value="ECO:0007669"/>
    <property type="project" value="UniProtKB-EC"/>
</dbReference>
<accession>A0A482WLW9</accession>
<dbReference type="STRING" id="195883.A0A482WLW9"/>
<evidence type="ECO:0000256" key="12">
    <source>
        <dbReference type="RuleBase" id="RU363036"/>
    </source>
</evidence>
<evidence type="ECO:0000313" key="14">
    <source>
        <dbReference type="EMBL" id="RZF34171.1"/>
    </source>
</evidence>
<evidence type="ECO:0000256" key="4">
    <source>
        <dbReference type="ARBA" id="ARBA00013782"/>
    </source>
</evidence>
<keyword evidence="8 12" id="KW-0067">ATP-binding</keyword>
<evidence type="ECO:0000256" key="9">
    <source>
        <dbReference type="ARBA" id="ARBA00022917"/>
    </source>
</evidence>
<protein>
    <recommendedName>
        <fullName evidence="4">Tryptophan--tRNA ligase, cytoplasmic</fullName>
        <ecNumber evidence="3">6.1.1.2</ecNumber>
    </recommendedName>
    <alternativeName>
        <fullName evidence="11">Tryptophanyl-tRNA synthetase</fullName>
    </alternativeName>
</protein>
<dbReference type="InterPro" id="IPR001412">
    <property type="entry name" value="aa-tRNA-synth_I_CS"/>
</dbReference>
<dbReference type="CDD" id="cd00806">
    <property type="entry name" value="TrpRS_core"/>
    <property type="match status" value="1"/>
</dbReference>
<dbReference type="AlphaFoldDB" id="A0A482WLW9"/>
<evidence type="ECO:0000256" key="3">
    <source>
        <dbReference type="ARBA" id="ARBA00013161"/>
    </source>
</evidence>
<gene>
    <name evidence="14" type="ORF">LSTR_LSTR003581</name>
</gene>
<keyword evidence="9 12" id="KW-0648">Protein biosynthesis</keyword>
<dbReference type="FunCoup" id="A0A482WLW9">
    <property type="interactions" value="2240"/>
</dbReference>
<dbReference type="PANTHER" id="PTHR10055">
    <property type="entry name" value="TRYPTOPHANYL-TRNA SYNTHETASE"/>
    <property type="match status" value="1"/>
</dbReference>
<feature type="region of interest" description="Disordered" evidence="13">
    <location>
        <begin position="1"/>
        <end position="22"/>
    </location>
</feature>
<keyword evidence="7 12" id="KW-0547">Nucleotide-binding</keyword>
<dbReference type="InParanoid" id="A0A482WLW9"/>
<evidence type="ECO:0000256" key="13">
    <source>
        <dbReference type="SAM" id="MobiDB-lite"/>
    </source>
</evidence>
<comment type="caution">
    <text evidence="14">The sequence shown here is derived from an EMBL/GenBank/DDBJ whole genome shotgun (WGS) entry which is preliminary data.</text>
</comment>
<keyword evidence="15" id="KW-1185">Reference proteome</keyword>
<evidence type="ECO:0000256" key="2">
    <source>
        <dbReference type="ARBA" id="ARBA00005594"/>
    </source>
</evidence>
<dbReference type="EC" id="6.1.1.2" evidence="3"/>
<sequence>MDSNTLDINQENEKGEEDDFVDPWNVNSKSDTGIDYDKLIVRFGSSKIDEELLSRWSNVIKAPLHHLLRRKVFFSHRDMQTILKYTEEGKSFYLYTGRGPSSEAMHVGHLIPFIFTKWIQDTFDVPLVIQLTDDEKFLWKDLKLETAKKLAYENAKDIIACGFDINKTFIFSDFNFIGQCPEFYQNMVRVQKSVTFNQVKGIFGFGDSDVIGKIAFPATQAAPSFSSSFPFIFGNVKLPCLIPCAIDQDPYFRMTRDVAPRLGYHKPALLHSTFIPALQGAKTKMSASDENTAIFLTDTPKQIKNKVNKHAFSGGKATVEEHRELGGDCSVDISYQYLRFFMEDDEQLEKIKKDYESGALLTGELKKILVETLQPIIAEHQKRRAEITDDVVKQYMTPRKLNFTIKSDK</sequence>
<evidence type="ECO:0000256" key="1">
    <source>
        <dbReference type="ARBA" id="ARBA00004496"/>
    </source>
</evidence>
<reference evidence="14 15" key="1">
    <citation type="journal article" date="2017" name="Gigascience">
        <title>Genome sequence of the small brown planthopper, Laodelphax striatellus.</title>
        <authorList>
            <person name="Zhu J."/>
            <person name="Jiang F."/>
            <person name="Wang X."/>
            <person name="Yang P."/>
            <person name="Bao Y."/>
            <person name="Zhao W."/>
            <person name="Wang W."/>
            <person name="Lu H."/>
            <person name="Wang Q."/>
            <person name="Cui N."/>
            <person name="Li J."/>
            <person name="Chen X."/>
            <person name="Luo L."/>
            <person name="Yu J."/>
            <person name="Kang L."/>
            <person name="Cui F."/>
        </authorList>
    </citation>
    <scope>NUCLEOTIDE SEQUENCE [LARGE SCALE GENOMIC DNA]</scope>
    <source>
        <strain evidence="14">Lst14</strain>
    </source>
</reference>
<dbReference type="PRINTS" id="PR01039">
    <property type="entry name" value="TRNASYNTHTRP"/>
</dbReference>
<keyword evidence="5" id="KW-0963">Cytoplasm</keyword>
<dbReference type="GO" id="GO:0005737">
    <property type="term" value="C:cytoplasm"/>
    <property type="evidence" value="ECO:0007669"/>
    <property type="project" value="UniProtKB-SubCell"/>
</dbReference>
<evidence type="ECO:0000256" key="6">
    <source>
        <dbReference type="ARBA" id="ARBA00022598"/>
    </source>
</evidence>
<dbReference type="FunFam" id="3.40.50.620:FF:000033">
    <property type="entry name" value="tryptophan--tRNA ligase, cytoplasmic"/>
    <property type="match status" value="1"/>
</dbReference>
<dbReference type="FunFam" id="1.10.240.10:FF:000003">
    <property type="entry name" value="Tryptophan--tRNA ligase, cytoplasmic"/>
    <property type="match status" value="1"/>
</dbReference>
<dbReference type="EMBL" id="QKKF02032524">
    <property type="protein sequence ID" value="RZF34171.1"/>
    <property type="molecule type" value="Genomic_DNA"/>
</dbReference>
<dbReference type="NCBIfam" id="TIGR00233">
    <property type="entry name" value="trpS"/>
    <property type="match status" value="1"/>
</dbReference>
<evidence type="ECO:0000313" key="15">
    <source>
        <dbReference type="Proteomes" id="UP000291343"/>
    </source>
</evidence>
<dbReference type="InterPro" id="IPR002305">
    <property type="entry name" value="aa-tRNA-synth_Ic"/>
</dbReference>
<evidence type="ECO:0000256" key="11">
    <source>
        <dbReference type="ARBA" id="ARBA00030268"/>
    </source>
</evidence>
<dbReference type="OrthoDB" id="10261385at2759"/>
<dbReference type="Gene3D" id="1.10.240.10">
    <property type="entry name" value="Tyrosyl-Transfer RNA Synthetase"/>
    <property type="match status" value="1"/>
</dbReference>
<evidence type="ECO:0000256" key="8">
    <source>
        <dbReference type="ARBA" id="ARBA00022840"/>
    </source>
</evidence>
<name>A0A482WLW9_LAOST</name>
<dbReference type="SMR" id="A0A482WLW9"/>
<organism evidence="14 15">
    <name type="scientific">Laodelphax striatellus</name>
    <name type="common">Small brown planthopper</name>
    <name type="synonym">Delphax striatella</name>
    <dbReference type="NCBI Taxonomy" id="195883"/>
    <lineage>
        <taxon>Eukaryota</taxon>
        <taxon>Metazoa</taxon>
        <taxon>Ecdysozoa</taxon>
        <taxon>Arthropoda</taxon>
        <taxon>Hexapoda</taxon>
        <taxon>Insecta</taxon>
        <taxon>Pterygota</taxon>
        <taxon>Neoptera</taxon>
        <taxon>Paraneoptera</taxon>
        <taxon>Hemiptera</taxon>
        <taxon>Auchenorrhyncha</taxon>
        <taxon>Fulgoroidea</taxon>
        <taxon>Delphacidae</taxon>
        <taxon>Criomorphinae</taxon>
        <taxon>Laodelphax</taxon>
    </lineage>
</organism>